<keyword evidence="8" id="KW-1185">Reference proteome</keyword>
<evidence type="ECO:0000313" key="7">
    <source>
        <dbReference type="EMBL" id="KAL2068398.1"/>
    </source>
</evidence>
<dbReference type="SUPFAM" id="SSF48179">
    <property type="entry name" value="6-phosphogluconate dehydrogenase C-terminal domain-like"/>
    <property type="match status" value="1"/>
</dbReference>
<dbReference type="Gene3D" id="3.40.50.720">
    <property type="entry name" value="NAD(P)-binding Rossmann-like Domain"/>
    <property type="match status" value="1"/>
</dbReference>
<organism evidence="7 8">
    <name type="scientific">Oculimacula yallundae</name>
    <dbReference type="NCBI Taxonomy" id="86028"/>
    <lineage>
        <taxon>Eukaryota</taxon>
        <taxon>Fungi</taxon>
        <taxon>Dikarya</taxon>
        <taxon>Ascomycota</taxon>
        <taxon>Pezizomycotina</taxon>
        <taxon>Leotiomycetes</taxon>
        <taxon>Helotiales</taxon>
        <taxon>Ploettnerulaceae</taxon>
        <taxon>Oculimacula</taxon>
    </lineage>
</organism>
<comment type="caution">
    <text evidence="7">The sequence shown here is derived from an EMBL/GenBank/DDBJ whole genome shotgun (WGS) entry which is preliminary data.</text>
</comment>
<feature type="domain" description="Ketopantoate reductase N-terminal" evidence="5">
    <location>
        <begin position="224"/>
        <end position="308"/>
    </location>
</feature>
<dbReference type="Gene3D" id="1.10.1040.10">
    <property type="entry name" value="N-(1-d-carboxylethyl)-l-norvaline Dehydrogenase, domain 2"/>
    <property type="match status" value="1"/>
</dbReference>
<dbReference type="InterPro" id="IPR013752">
    <property type="entry name" value="KPA_reductase"/>
</dbReference>
<gene>
    <name evidence="7" type="ORF">VTL71DRAFT_16496</name>
</gene>
<dbReference type="InterPro" id="IPR013332">
    <property type="entry name" value="KPR_N"/>
</dbReference>
<evidence type="ECO:0000256" key="3">
    <source>
        <dbReference type="ARBA" id="ARBA00023002"/>
    </source>
</evidence>
<feature type="compositionally biased region" description="Basic and acidic residues" evidence="4">
    <location>
        <begin position="815"/>
        <end position="829"/>
    </location>
</feature>
<protein>
    <submittedName>
        <fullName evidence="7">Uncharacterized protein</fullName>
    </submittedName>
</protein>
<dbReference type="InterPro" id="IPR050838">
    <property type="entry name" value="Ketopantoate_reductase"/>
</dbReference>
<dbReference type="Pfam" id="PF02558">
    <property type="entry name" value="ApbA"/>
    <property type="match status" value="1"/>
</dbReference>
<reference evidence="7 8" key="1">
    <citation type="journal article" date="2024" name="Commun. Biol.">
        <title>Comparative genomic analysis of thermophilic fungi reveals convergent evolutionary adaptations and gene losses.</title>
        <authorList>
            <person name="Steindorff A.S."/>
            <person name="Aguilar-Pontes M.V."/>
            <person name="Robinson A.J."/>
            <person name="Andreopoulos B."/>
            <person name="LaButti K."/>
            <person name="Kuo A."/>
            <person name="Mondo S."/>
            <person name="Riley R."/>
            <person name="Otillar R."/>
            <person name="Haridas S."/>
            <person name="Lipzen A."/>
            <person name="Grimwood J."/>
            <person name="Schmutz J."/>
            <person name="Clum A."/>
            <person name="Reid I.D."/>
            <person name="Moisan M.C."/>
            <person name="Butler G."/>
            <person name="Nguyen T.T.M."/>
            <person name="Dewar K."/>
            <person name="Conant G."/>
            <person name="Drula E."/>
            <person name="Henrissat B."/>
            <person name="Hansel C."/>
            <person name="Singer S."/>
            <person name="Hutchinson M.I."/>
            <person name="de Vries R.P."/>
            <person name="Natvig D.O."/>
            <person name="Powell A.J."/>
            <person name="Tsang A."/>
            <person name="Grigoriev I.V."/>
        </authorList>
    </citation>
    <scope>NUCLEOTIDE SEQUENCE [LARGE SCALE GENOMIC DNA]</scope>
    <source>
        <strain evidence="7 8">CBS 494.80</strain>
    </source>
</reference>
<dbReference type="PANTHER" id="PTHR43765">
    <property type="entry name" value="2-DEHYDROPANTOATE 2-REDUCTASE-RELATED"/>
    <property type="match status" value="1"/>
</dbReference>
<name>A0ABR4CEQ1_9HELO</name>
<dbReference type="InterPro" id="IPR008927">
    <property type="entry name" value="6-PGluconate_DH-like_C_sf"/>
</dbReference>
<evidence type="ECO:0000256" key="4">
    <source>
        <dbReference type="SAM" id="MobiDB-lite"/>
    </source>
</evidence>
<keyword evidence="3" id="KW-0560">Oxidoreductase</keyword>
<feature type="compositionally biased region" description="Polar residues" evidence="4">
    <location>
        <begin position="633"/>
        <end position="644"/>
    </location>
</feature>
<feature type="region of interest" description="Disordered" evidence="4">
    <location>
        <begin position="809"/>
        <end position="829"/>
    </location>
</feature>
<accession>A0ABR4CEQ1</accession>
<dbReference type="EMBL" id="JAZHXI010000009">
    <property type="protein sequence ID" value="KAL2068398.1"/>
    <property type="molecule type" value="Genomic_DNA"/>
</dbReference>
<proteinExistence type="inferred from homology"/>
<sequence>MSFIISQFELKAQVLRIACKRQLSASFHLTNQLRSFHGATPRRDSKSDNPRIRKPWTDEQLIGVHVLGLTIPGQVIGRSLLEMECRPPITFIVYNNGKLQNFARLEEQLRMDMIGKATTTVQGFNLEVMDPVPYEYDEEVFRSARWVRLKTLTMDDKHVVKSAVGPDNDSNEWLFPMNNRRLDHPVDFDGDPTDLKSPVDSTMQIQKSVLVPSVMDPTKFSVSDISEASAAQEDIKTLIVTIKPQHIKGVLKCLKHRLRKDSTILLIHRGMMIQEMLDEEVFPDPLTRPNYMSGTLTHSLSPDVKGRMKRDAAIKEMPDPLSALCETYVAELEATVGERDTKILKVWKGSVGNLSYSAVARVTGENDDQHAAREESAAYIIRLLLGARDLNARYIDSVQHTRDRYLKTVLASVVQSMGVLFNCVNGKIIENVPERRKVFDNLVHEAAEIMRMDFEWVTENYLRRYISEYITQTSDRYSAMATTVSRGNLTMVEWTNGFLVKRAWHHRLPLPEEHSRTWNRINDMTREASHRIQDLIDEKREAASKKRKEQEGEKYGFDRHVKEQRSEVRLASILRRREAQERKDDWGARARAKGRRVKVLKGSLMNKCYSTPKVEGLGNTSLKLTRKGMPSVASPQTETESSPEMIQKSKKWKPDQRVRQIIRNFRVQRALIEGPEPDLVKNNAMYRQLREAEKLIRGEIPVTAGSEEQTASPLEPHQHVYEKAKSMKTRRAVRNFWHEEQLEEAKTSKKQMREAAAWSPELTIRREIVKPFRKHEEAAKLFWERRALVEGPEPDLVKGDARIQKLRQRAKRRLLKDDKGTRKGDEPLT</sequence>
<feature type="region of interest" description="Disordered" evidence="4">
    <location>
        <begin position="626"/>
        <end position="653"/>
    </location>
</feature>
<keyword evidence="2" id="KW-0521">NADP</keyword>
<feature type="domain" description="Ketopantoate reductase C-terminal" evidence="6">
    <location>
        <begin position="401"/>
        <end position="511"/>
    </location>
</feature>
<evidence type="ECO:0000256" key="2">
    <source>
        <dbReference type="ARBA" id="ARBA00022857"/>
    </source>
</evidence>
<comment type="similarity">
    <text evidence="1">Belongs to the ketopantoate reductase family.</text>
</comment>
<evidence type="ECO:0000259" key="5">
    <source>
        <dbReference type="Pfam" id="PF02558"/>
    </source>
</evidence>
<dbReference type="PANTHER" id="PTHR43765:SF2">
    <property type="entry name" value="2-DEHYDROPANTOATE 2-REDUCTASE"/>
    <property type="match status" value="1"/>
</dbReference>
<dbReference type="Proteomes" id="UP001595075">
    <property type="component" value="Unassembled WGS sequence"/>
</dbReference>
<evidence type="ECO:0000259" key="6">
    <source>
        <dbReference type="Pfam" id="PF08546"/>
    </source>
</evidence>
<evidence type="ECO:0000256" key="1">
    <source>
        <dbReference type="ARBA" id="ARBA00007870"/>
    </source>
</evidence>
<dbReference type="Pfam" id="PF08546">
    <property type="entry name" value="ApbA_C"/>
    <property type="match status" value="1"/>
</dbReference>
<evidence type="ECO:0000313" key="8">
    <source>
        <dbReference type="Proteomes" id="UP001595075"/>
    </source>
</evidence>
<dbReference type="InterPro" id="IPR013328">
    <property type="entry name" value="6PGD_dom2"/>
</dbReference>